<dbReference type="GO" id="GO:0016020">
    <property type="term" value="C:membrane"/>
    <property type="evidence" value="ECO:0007669"/>
    <property type="project" value="UniProtKB-SubCell"/>
</dbReference>
<accession>A0A939DUM9</accession>
<evidence type="ECO:0000313" key="7">
    <source>
        <dbReference type="EMBL" id="MBN8204769.1"/>
    </source>
</evidence>
<proteinExistence type="predicted"/>
<comment type="caution">
    <text evidence="7">The sequence shown here is derived from an EMBL/GenBank/DDBJ whole genome shotgun (WGS) entry which is preliminary data.</text>
</comment>
<gene>
    <name evidence="7" type="ORF">JF543_02215</name>
</gene>
<evidence type="ECO:0000256" key="5">
    <source>
        <dbReference type="SAM" id="Phobius"/>
    </source>
</evidence>
<feature type="transmembrane region" description="Helical" evidence="5">
    <location>
        <begin position="291"/>
        <end position="311"/>
    </location>
</feature>
<dbReference type="AlphaFoldDB" id="A0A939DUM9"/>
<evidence type="ECO:0000259" key="6">
    <source>
        <dbReference type="Pfam" id="PF13515"/>
    </source>
</evidence>
<dbReference type="EMBL" id="JAEMWU010000001">
    <property type="protein sequence ID" value="MBN8204769.1"/>
    <property type="molecule type" value="Genomic_DNA"/>
</dbReference>
<comment type="subcellular location">
    <subcellularLocation>
        <location evidence="1">Membrane</location>
        <topology evidence="1">Multi-pass membrane protein</topology>
    </subcellularLocation>
</comment>
<name>A0A939DUM9_9MICO</name>
<keyword evidence="2 5" id="KW-0812">Transmembrane</keyword>
<feature type="transmembrane region" description="Helical" evidence="5">
    <location>
        <begin position="92"/>
        <end position="108"/>
    </location>
</feature>
<dbReference type="Proteomes" id="UP000664385">
    <property type="component" value="Unassembled WGS sequence"/>
</dbReference>
<feature type="transmembrane region" description="Helical" evidence="5">
    <location>
        <begin position="246"/>
        <end position="279"/>
    </location>
</feature>
<evidence type="ECO:0000313" key="8">
    <source>
        <dbReference type="Proteomes" id="UP000664385"/>
    </source>
</evidence>
<dbReference type="RefSeq" id="WP_206822604.1">
    <property type="nucleotide sequence ID" value="NZ_JAEMWU010000001.1"/>
</dbReference>
<feature type="domain" description="Integral membrane bound transporter" evidence="6">
    <location>
        <begin position="187"/>
        <end position="306"/>
    </location>
</feature>
<sequence>MDRTTTTTGARLSLVPPLRVLPQAAVLVALAAAALWAISAVFDARVASAAYLTMMLLLSPARSGSRGVRVLAAAWAVLIAVVGHLIGSLGLWATLVALVVVCLAQALYRIGDVAVVTRSPVNLVVFAGLAGTGTTLGEVAIGASIGAALMLLAALLVPTRPASAQPVPAAERLVDGVVLAVGAVTTVLVSTWLDFAYVNWALLSFCMIVAVGGPHRGGRARDRVIGTLIGTVAGTLASLLPSPLPLIIAVVAVLLCVTYQLVGDYTMFVVFLTPAVLLLSSTDQSALALGLGRIEAVLGSAIVAVWCTWLAHRLSRAVGGASARDTDNP</sequence>
<feature type="transmembrane region" description="Helical" evidence="5">
    <location>
        <begin position="195"/>
        <end position="212"/>
    </location>
</feature>
<feature type="transmembrane region" description="Helical" evidence="5">
    <location>
        <begin position="139"/>
        <end position="157"/>
    </location>
</feature>
<feature type="transmembrane region" description="Helical" evidence="5">
    <location>
        <begin position="20"/>
        <end position="46"/>
    </location>
</feature>
<evidence type="ECO:0000256" key="3">
    <source>
        <dbReference type="ARBA" id="ARBA00022989"/>
    </source>
</evidence>
<evidence type="ECO:0000256" key="4">
    <source>
        <dbReference type="ARBA" id="ARBA00023136"/>
    </source>
</evidence>
<feature type="transmembrane region" description="Helical" evidence="5">
    <location>
        <begin position="67"/>
        <end position="86"/>
    </location>
</feature>
<evidence type="ECO:0000256" key="2">
    <source>
        <dbReference type="ARBA" id="ARBA00022692"/>
    </source>
</evidence>
<evidence type="ECO:0000256" key="1">
    <source>
        <dbReference type="ARBA" id="ARBA00004141"/>
    </source>
</evidence>
<dbReference type="InterPro" id="IPR049453">
    <property type="entry name" value="Memb_transporter_dom"/>
</dbReference>
<keyword evidence="4 5" id="KW-0472">Membrane</keyword>
<protein>
    <submittedName>
        <fullName evidence="7">FUSC family protein</fullName>
    </submittedName>
</protein>
<dbReference type="Pfam" id="PF13515">
    <property type="entry name" value="FUSC_2"/>
    <property type="match status" value="1"/>
</dbReference>
<keyword evidence="3 5" id="KW-1133">Transmembrane helix</keyword>
<reference evidence="7" key="1">
    <citation type="submission" date="2020-12" db="EMBL/GenBank/DDBJ databases">
        <title>PHA producing bacteria isolated from mangrove.</title>
        <authorList>
            <person name="Zheng W."/>
            <person name="Yu S."/>
            <person name="Huang Y."/>
        </authorList>
    </citation>
    <scope>NUCLEOTIDE SEQUENCE</scope>
    <source>
        <strain evidence="7">GN8-5</strain>
    </source>
</reference>
<organism evidence="7 8">
    <name type="scientific">Microbacterium esteraromaticum</name>
    <dbReference type="NCBI Taxonomy" id="57043"/>
    <lineage>
        <taxon>Bacteria</taxon>
        <taxon>Bacillati</taxon>
        <taxon>Actinomycetota</taxon>
        <taxon>Actinomycetes</taxon>
        <taxon>Micrococcales</taxon>
        <taxon>Microbacteriaceae</taxon>
        <taxon>Microbacterium</taxon>
    </lineage>
</organism>
<feature type="transmembrane region" description="Helical" evidence="5">
    <location>
        <begin position="169"/>
        <end position="189"/>
    </location>
</feature>